<reference evidence="2 3" key="1">
    <citation type="submission" date="2019-02" db="EMBL/GenBank/DDBJ databases">
        <title>Deep-cultivation of Planctomycetes and their phenomic and genomic characterization uncovers novel biology.</title>
        <authorList>
            <person name="Wiegand S."/>
            <person name="Jogler M."/>
            <person name="Boedeker C."/>
            <person name="Pinto D."/>
            <person name="Vollmers J."/>
            <person name="Rivas-Marin E."/>
            <person name="Kohn T."/>
            <person name="Peeters S.H."/>
            <person name="Heuer A."/>
            <person name="Rast P."/>
            <person name="Oberbeckmann S."/>
            <person name="Bunk B."/>
            <person name="Jeske O."/>
            <person name="Meyerdierks A."/>
            <person name="Storesund J.E."/>
            <person name="Kallscheuer N."/>
            <person name="Luecker S."/>
            <person name="Lage O.M."/>
            <person name="Pohl T."/>
            <person name="Merkel B.J."/>
            <person name="Hornburger P."/>
            <person name="Mueller R.-W."/>
            <person name="Bruemmer F."/>
            <person name="Labrenz M."/>
            <person name="Spormann A.M."/>
            <person name="Op den Camp H."/>
            <person name="Overmann J."/>
            <person name="Amann R."/>
            <person name="Jetten M.S.M."/>
            <person name="Mascher T."/>
            <person name="Medema M.H."/>
            <person name="Devos D.P."/>
            <person name="Kaster A.-K."/>
            <person name="Ovreas L."/>
            <person name="Rohde M."/>
            <person name="Galperin M.Y."/>
            <person name="Jogler C."/>
        </authorList>
    </citation>
    <scope>NUCLEOTIDE SEQUENCE [LARGE SCALE GENOMIC DNA]</scope>
    <source>
        <strain evidence="2 3">Spa11</strain>
    </source>
</reference>
<dbReference type="KEGG" id="bmei:Spa11_45900"/>
<feature type="transmembrane region" description="Helical" evidence="1">
    <location>
        <begin position="33"/>
        <end position="55"/>
    </location>
</feature>
<evidence type="ECO:0000313" key="2">
    <source>
        <dbReference type="EMBL" id="QDV76360.1"/>
    </source>
</evidence>
<proteinExistence type="predicted"/>
<dbReference type="InterPro" id="IPR007313">
    <property type="entry name" value="FxsA"/>
</dbReference>
<keyword evidence="1" id="KW-0472">Membrane</keyword>
<dbReference type="RefSeq" id="WP_197529594.1">
    <property type="nucleotide sequence ID" value="NZ_CP036349.1"/>
</dbReference>
<accession>A0A518KEY8</accession>
<dbReference type="EMBL" id="CP036349">
    <property type="protein sequence ID" value="QDV76360.1"/>
    <property type="molecule type" value="Genomic_DNA"/>
</dbReference>
<keyword evidence="3" id="KW-1185">Reference proteome</keyword>
<evidence type="ECO:0000313" key="3">
    <source>
        <dbReference type="Proteomes" id="UP000316426"/>
    </source>
</evidence>
<dbReference type="PANTHER" id="PTHR35335:SF1">
    <property type="entry name" value="UPF0716 PROTEIN FXSA"/>
    <property type="match status" value="1"/>
</dbReference>
<dbReference type="PANTHER" id="PTHR35335">
    <property type="entry name" value="UPF0716 PROTEIN FXSA"/>
    <property type="match status" value="1"/>
</dbReference>
<feature type="transmembrane region" description="Helical" evidence="1">
    <location>
        <begin position="76"/>
        <end position="101"/>
    </location>
</feature>
<keyword evidence="1" id="KW-0812">Transmembrane</keyword>
<gene>
    <name evidence="2" type="ORF">Spa11_45900</name>
</gene>
<dbReference type="Proteomes" id="UP000316426">
    <property type="component" value="Chromosome"/>
</dbReference>
<dbReference type="NCBIfam" id="NF008528">
    <property type="entry name" value="PRK11463.1-2"/>
    <property type="match status" value="1"/>
</dbReference>
<sequence length="166" mass="17643">MLLTLVLLFTVLPLAELFLLYKLGQEIGVLPTIAIALGTGVVGASLAKAQGLATLSKLSQQLRSREQPADTLFDGALILIAGVMLITPGVITDVTGFLLLVPPVRSILKPLIAKALRRNVRSQDAGPGVKVWTFGSRIGSSVDQAPPPKDRVIEAEVIDVRTRDAE</sequence>
<evidence type="ECO:0000256" key="1">
    <source>
        <dbReference type="SAM" id="Phobius"/>
    </source>
</evidence>
<dbReference type="Pfam" id="PF04186">
    <property type="entry name" value="FxsA"/>
    <property type="match status" value="1"/>
</dbReference>
<dbReference type="GO" id="GO:0016020">
    <property type="term" value="C:membrane"/>
    <property type="evidence" value="ECO:0007669"/>
    <property type="project" value="InterPro"/>
</dbReference>
<keyword evidence="1" id="KW-1133">Transmembrane helix</keyword>
<protein>
    <submittedName>
        <fullName evidence="2">Phage T7 F exclusion suppressor FxsA</fullName>
    </submittedName>
</protein>
<name>A0A518KEY8_9BACT</name>
<dbReference type="AlphaFoldDB" id="A0A518KEY8"/>
<organism evidence="2 3">
    <name type="scientific">Botrimarina mediterranea</name>
    <dbReference type="NCBI Taxonomy" id="2528022"/>
    <lineage>
        <taxon>Bacteria</taxon>
        <taxon>Pseudomonadati</taxon>
        <taxon>Planctomycetota</taxon>
        <taxon>Planctomycetia</taxon>
        <taxon>Pirellulales</taxon>
        <taxon>Lacipirellulaceae</taxon>
        <taxon>Botrimarina</taxon>
    </lineage>
</organism>